<sequence length="501" mass="57445">MPSAQVNEHVSDALQHYLLKDEADALLCDTIFPTPKPRPLPPLRHPIPQDMRNSGPFGPVSRIINPPVPTKFQSLVEDFKETAYTSYWMKPIGGVRDPTPLLPEGFDSLATTFGKPIVHDGGIYDVIMPKNPLPDKTPPSKGPGAQVRRNYCSPPFDINHTYGFRTGVDKRGTYARCCITDDRILLGTAGRAIINSIQSNFSDAHQPKIGQVLAPNDNKSEVPKDYTFGILKPPDNLPECLTFCEVNKGVKFFRSSLKHLNTVRKGLSTRVLPSFFRSFYSKLKYYDKEKSGWLAKDIVYEFCGNNLIRFDTEMMEYLLTMWQAFDGFDIKYEFLVLILNYREPLPELPKIPDFPEDCLDFRTTYREMVKPGQVADTRLTAGLPSGRYFDADYPTTPDRFCKADEICLPQETDVKVCMNPSVLTLLFVTHRDMYQKREPNVVRRVFEAAIGKKFTDEKFNAFWEEAKQYHSEGWVCYETFRRVFDKYLDSSETEEKIETKT</sequence>
<dbReference type="EMBL" id="NWSH01000827">
    <property type="protein sequence ID" value="PCG73970.1"/>
    <property type="molecule type" value="Genomic_DNA"/>
</dbReference>
<dbReference type="Pfam" id="PF25325">
    <property type="entry name" value="EF-hand_EFHB_C"/>
    <property type="match status" value="1"/>
</dbReference>
<dbReference type="InterPro" id="IPR057428">
    <property type="entry name" value="EFHB_EF-hand_C"/>
</dbReference>
<protein>
    <recommendedName>
        <fullName evidence="1">EFHB C-terminal EF-hand domain-containing protein</fullName>
    </recommendedName>
</protein>
<evidence type="ECO:0000259" key="1">
    <source>
        <dbReference type="Pfam" id="PF25325"/>
    </source>
</evidence>
<reference evidence="2" key="1">
    <citation type="submission" date="2017-09" db="EMBL/GenBank/DDBJ databases">
        <title>Contemporary evolution of a Lepidopteran species, Heliothis virescens, in response to modern agricultural practices.</title>
        <authorList>
            <person name="Fritz M.L."/>
            <person name="Deyonke A.M."/>
            <person name="Papanicolaou A."/>
            <person name="Micinski S."/>
            <person name="Westbrook J."/>
            <person name="Gould F."/>
        </authorList>
    </citation>
    <scope>NUCLEOTIDE SEQUENCE [LARGE SCALE GENOMIC DNA]</scope>
    <source>
        <strain evidence="2">HvINT-</strain>
        <tissue evidence="2">Whole body</tissue>
    </source>
</reference>
<dbReference type="STRING" id="7102.A0A2A4JRC8"/>
<name>A0A2A4JRC8_HELVI</name>
<evidence type="ECO:0000313" key="2">
    <source>
        <dbReference type="EMBL" id="PCG73970.1"/>
    </source>
</evidence>
<comment type="caution">
    <text evidence="2">The sequence shown here is derived from an EMBL/GenBank/DDBJ whole genome shotgun (WGS) entry which is preliminary data.</text>
</comment>
<dbReference type="AlphaFoldDB" id="A0A2A4JRC8"/>
<proteinExistence type="predicted"/>
<accession>A0A2A4JRC8</accession>
<gene>
    <name evidence="2" type="ORF">B5V51_14024</name>
</gene>
<organism evidence="2">
    <name type="scientific">Heliothis virescens</name>
    <name type="common">Tobacco budworm moth</name>
    <dbReference type="NCBI Taxonomy" id="7102"/>
    <lineage>
        <taxon>Eukaryota</taxon>
        <taxon>Metazoa</taxon>
        <taxon>Ecdysozoa</taxon>
        <taxon>Arthropoda</taxon>
        <taxon>Hexapoda</taxon>
        <taxon>Insecta</taxon>
        <taxon>Pterygota</taxon>
        <taxon>Neoptera</taxon>
        <taxon>Endopterygota</taxon>
        <taxon>Lepidoptera</taxon>
        <taxon>Glossata</taxon>
        <taxon>Ditrysia</taxon>
        <taxon>Noctuoidea</taxon>
        <taxon>Noctuidae</taxon>
        <taxon>Heliothinae</taxon>
        <taxon>Heliothis</taxon>
    </lineage>
</organism>
<feature type="domain" description="EFHB C-terminal EF-hand" evidence="1">
    <location>
        <begin position="417"/>
        <end position="488"/>
    </location>
</feature>